<evidence type="ECO:0000313" key="2">
    <source>
        <dbReference type="Proteomes" id="UP001595978"/>
    </source>
</evidence>
<protein>
    <submittedName>
        <fullName evidence="1">Uncharacterized protein</fullName>
    </submittedName>
</protein>
<proteinExistence type="predicted"/>
<dbReference type="EMBL" id="JBHSNQ010000058">
    <property type="protein sequence ID" value="MFC5541549.1"/>
    <property type="molecule type" value="Genomic_DNA"/>
</dbReference>
<dbReference type="RefSeq" id="WP_390309241.1">
    <property type="nucleotide sequence ID" value="NZ_JBHSNQ010000058.1"/>
</dbReference>
<gene>
    <name evidence="1" type="ORF">ACFPOH_07200</name>
</gene>
<accession>A0ABW0RA12</accession>
<dbReference type="Proteomes" id="UP001595978">
    <property type="component" value="Unassembled WGS sequence"/>
</dbReference>
<sequence>MGLIHKSRNHSQVQLMISRILQYAKKQKELNQPATIFVTKNTTESYHIDYLKDVLERNGFIVSLSEGYNHINVDISW</sequence>
<reference evidence="2" key="1">
    <citation type="journal article" date="2019" name="Int. J. Syst. Evol. Microbiol.">
        <title>The Global Catalogue of Microorganisms (GCM) 10K type strain sequencing project: providing services to taxonomists for standard genome sequencing and annotation.</title>
        <authorList>
            <consortium name="The Broad Institute Genomics Platform"/>
            <consortium name="The Broad Institute Genome Sequencing Center for Infectious Disease"/>
            <person name="Wu L."/>
            <person name="Ma J."/>
        </authorList>
    </citation>
    <scope>NUCLEOTIDE SEQUENCE [LARGE SCALE GENOMIC DNA]</scope>
    <source>
        <strain evidence="2">CCUG 56331</strain>
    </source>
</reference>
<evidence type="ECO:0000313" key="1">
    <source>
        <dbReference type="EMBL" id="MFC5541549.1"/>
    </source>
</evidence>
<keyword evidence="2" id="KW-1185">Reference proteome</keyword>
<name>A0ABW0RA12_9BACL</name>
<comment type="caution">
    <text evidence="1">The sequence shown here is derived from an EMBL/GenBank/DDBJ whole genome shotgun (WGS) entry which is preliminary data.</text>
</comment>
<organism evidence="1 2">
    <name type="scientific">Ureibacillus suwonensis</name>
    <dbReference type="NCBI Taxonomy" id="313007"/>
    <lineage>
        <taxon>Bacteria</taxon>
        <taxon>Bacillati</taxon>
        <taxon>Bacillota</taxon>
        <taxon>Bacilli</taxon>
        <taxon>Bacillales</taxon>
        <taxon>Caryophanaceae</taxon>
        <taxon>Ureibacillus</taxon>
    </lineage>
</organism>